<dbReference type="Pfam" id="PF13699">
    <property type="entry name" value="eCIS_core"/>
    <property type="match status" value="1"/>
</dbReference>
<accession>A0A4P2QLL9</accession>
<dbReference type="Proteomes" id="UP000295497">
    <property type="component" value="Chromosome"/>
</dbReference>
<feature type="compositionally biased region" description="Low complexity" evidence="1">
    <location>
        <begin position="74"/>
        <end position="89"/>
    </location>
</feature>
<gene>
    <name evidence="3" type="ORF">SOCE836_027700</name>
</gene>
<evidence type="ECO:0000259" key="2">
    <source>
        <dbReference type="Pfam" id="PF13699"/>
    </source>
</evidence>
<feature type="region of interest" description="Disordered" evidence="1">
    <location>
        <begin position="1"/>
        <end position="52"/>
    </location>
</feature>
<feature type="region of interest" description="Disordered" evidence="1">
    <location>
        <begin position="218"/>
        <end position="245"/>
    </location>
</feature>
<protein>
    <recommendedName>
        <fullName evidence="2">eCIS core domain-containing protein</fullName>
    </recommendedName>
</protein>
<dbReference type="EMBL" id="CP012672">
    <property type="protein sequence ID" value="AUX30661.1"/>
    <property type="molecule type" value="Genomic_DNA"/>
</dbReference>
<dbReference type="Gene3D" id="3.40.570.10">
    <property type="entry name" value="Extracellular Endonuclease, subunit A"/>
    <property type="match status" value="1"/>
</dbReference>
<dbReference type="AlphaFoldDB" id="A0A4P2QLL9"/>
<evidence type="ECO:0000256" key="1">
    <source>
        <dbReference type="SAM" id="MobiDB-lite"/>
    </source>
</evidence>
<dbReference type="InterPro" id="IPR044929">
    <property type="entry name" value="DNA/RNA_non-sp_Endonuclease_sf"/>
</dbReference>
<name>A0A4P2QLL9_SORCE</name>
<sequence length="465" mass="50002">MRMASGFRGKEEKAQSTAPTPRRGEGGAHQLFGRRPRLASGEERDSSVSGRMTAKEAAGIALQRRTAREVAQLAAGGAAPRRVEAAPAPNRTGLPDPLKAGIEHLSGLPMDDVRVHYNSTSPAELDALAYTLGPEIHVAPGQERHVPHEAWHVVQQKQGRVRATTQLMGRGVNDQPALEAEADRLGALAARGEAASPWEAAAWGHAGGSIAGPIQRKPQGTYASATPTADGTHWDTKKTTAHNAATVPERVIAVMRNPSDGGTPSVDPPGWNWLKRKFGKLKGQWVRFHIINAKLGGPGNDRLNLVPTTQTLNLNAGWRGLEDAAKHSASNGIWTYVDVHLTYDTTYPDGIPKTIKAERGEWSNNTWTSLGGTVTLQQADPNQAAGGDYLPATQITQGMLVAWGVPPTLARTAKELIDKQYADQDAFDEAWSEAELDEYSGAFNRMYVDEDDVAPGPYPVVVRTA</sequence>
<proteinExistence type="predicted"/>
<feature type="domain" description="eCIS core" evidence="2">
    <location>
        <begin position="94"/>
        <end position="159"/>
    </location>
</feature>
<feature type="region of interest" description="Disordered" evidence="1">
    <location>
        <begin position="73"/>
        <end position="96"/>
    </location>
</feature>
<dbReference type="InterPro" id="IPR025295">
    <property type="entry name" value="eCIS_core_dom"/>
</dbReference>
<reference evidence="3 4" key="1">
    <citation type="submission" date="2015-09" db="EMBL/GenBank/DDBJ databases">
        <title>Sorangium comparison.</title>
        <authorList>
            <person name="Zaburannyi N."/>
            <person name="Bunk B."/>
            <person name="Overmann J."/>
            <person name="Mueller R."/>
        </authorList>
    </citation>
    <scope>NUCLEOTIDE SEQUENCE [LARGE SCALE GENOMIC DNA]</scope>
    <source>
        <strain evidence="3 4">So ce836</strain>
    </source>
</reference>
<organism evidence="3 4">
    <name type="scientific">Sorangium cellulosum</name>
    <name type="common">Polyangium cellulosum</name>
    <dbReference type="NCBI Taxonomy" id="56"/>
    <lineage>
        <taxon>Bacteria</taxon>
        <taxon>Pseudomonadati</taxon>
        <taxon>Myxococcota</taxon>
        <taxon>Polyangia</taxon>
        <taxon>Polyangiales</taxon>
        <taxon>Polyangiaceae</taxon>
        <taxon>Sorangium</taxon>
    </lineage>
</organism>
<evidence type="ECO:0000313" key="3">
    <source>
        <dbReference type="EMBL" id="AUX30661.1"/>
    </source>
</evidence>
<evidence type="ECO:0000313" key="4">
    <source>
        <dbReference type="Proteomes" id="UP000295497"/>
    </source>
</evidence>